<protein>
    <recommendedName>
        <fullName evidence="2">GTPase Der</fullName>
    </recommendedName>
    <alternativeName>
        <fullName evidence="7">GTP-binding protein EngA</fullName>
    </alternativeName>
</protein>
<dbReference type="Gene3D" id="3.40.50.300">
    <property type="entry name" value="P-loop containing nucleotide triphosphate hydrolases"/>
    <property type="match status" value="2"/>
</dbReference>
<evidence type="ECO:0000256" key="1">
    <source>
        <dbReference type="ARBA" id="ARBA00008279"/>
    </source>
</evidence>
<dbReference type="InterPro" id="IPR015946">
    <property type="entry name" value="KH_dom-like_a/b"/>
</dbReference>
<dbReference type="CDD" id="cd01894">
    <property type="entry name" value="EngA1"/>
    <property type="match status" value="1"/>
</dbReference>
<dbReference type="InterPro" id="IPR032859">
    <property type="entry name" value="KH_dom-like"/>
</dbReference>
<evidence type="ECO:0000256" key="6">
    <source>
        <dbReference type="ARBA" id="ARBA00023134"/>
    </source>
</evidence>
<evidence type="ECO:0000256" key="5">
    <source>
        <dbReference type="ARBA" id="ARBA00022741"/>
    </source>
</evidence>
<comment type="similarity">
    <text evidence="1">Belongs to the TRAFAC class TrmE-Era-EngA-EngB-Septin-like GTPase superfamily. EngA (Der) GTPase family.</text>
</comment>
<dbReference type="InterPro" id="IPR016484">
    <property type="entry name" value="GTPase_Der"/>
</dbReference>
<keyword evidence="6" id="KW-0342">GTP-binding</keyword>
<dbReference type="FunFam" id="3.40.50.300:FF:000057">
    <property type="entry name" value="GTPase Der"/>
    <property type="match status" value="1"/>
</dbReference>
<dbReference type="Pfam" id="PF01926">
    <property type="entry name" value="MMR_HSR1"/>
    <property type="match status" value="2"/>
</dbReference>
<evidence type="ECO:0000256" key="2">
    <source>
        <dbReference type="ARBA" id="ARBA00020953"/>
    </source>
</evidence>
<dbReference type="PIRSF" id="PIRSF006485">
    <property type="entry name" value="GTP-binding_EngA"/>
    <property type="match status" value="1"/>
</dbReference>
<gene>
    <name evidence="9" type="ORF">METZ01_LOCUS198892</name>
</gene>
<evidence type="ECO:0000256" key="3">
    <source>
        <dbReference type="ARBA" id="ARBA00022517"/>
    </source>
</evidence>
<dbReference type="CDD" id="cd01895">
    <property type="entry name" value="EngA2"/>
    <property type="match status" value="1"/>
</dbReference>
<keyword evidence="4" id="KW-0677">Repeat</keyword>
<dbReference type="NCBIfam" id="TIGR00231">
    <property type="entry name" value="small_GTP"/>
    <property type="match status" value="2"/>
</dbReference>
<dbReference type="HAMAP" id="MF_00195">
    <property type="entry name" value="GTPase_Der"/>
    <property type="match status" value="1"/>
</dbReference>
<dbReference type="PRINTS" id="PR00326">
    <property type="entry name" value="GTP1OBG"/>
</dbReference>
<dbReference type="EMBL" id="UINC01042852">
    <property type="protein sequence ID" value="SVB46038.1"/>
    <property type="molecule type" value="Genomic_DNA"/>
</dbReference>
<dbReference type="InterPro" id="IPR027417">
    <property type="entry name" value="P-loop_NTPase"/>
</dbReference>
<accession>A0A382E5Q9</accession>
<dbReference type="GO" id="GO:0043022">
    <property type="term" value="F:ribosome binding"/>
    <property type="evidence" value="ECO:0007669"/>
    <property type="project" value="TreeGrafter"/>
</dbReference>
<dbReference type="InterPro" id="IPR006073">
    <property type="entry name" value="GTP-bd"/>
</dbReference>
<keyword evidence="5" id="KW-0547">Nucleotide-binding</keyword>
<dbReference type="GO" id="GO:0042254">
    <property type="term" value="P:ribosome biogenesis"/>
    <property type="evidence" value="ECO:0007669"/>
    <property type="project" value="UniProtKB-KW"/>
</dbReference>
<organism evidence="9">
    <name type="scientific">marine metagenome</name>
    <dbReference type="NCBI Taxonomy" id="408172"/>
    <lineage>
        <taxon>unclassified sequences</taxon>
        <taxon>metagenomes</taxon>
        <taxon>ecological metagenomes</taxon>
    </lineage>
</organism>
<dbReference type="PANTHER" id="PTHR43834">
    <property type="entry name" value="GTPASE DER"/>
    <property type="match status" value="1"/>
</dbReference>
<sequence>MQERNDRSNKPIVAIVGRPNVGKSTLFNRLTGQRRAIVSDKAGTTRDRVIAETEWAEKPFFLVDTGGLDLFPKTELWDQIRDQIYYAIDECDVITMLVDVVDGVTAADIDVADLIRMTGKPVVLAATKADNSERVALATDLYELGLGDPVPISAYHNHGLDELMERILEHFSEEVAFPEPEVDFRLAIIGRTNVGKSMLLNALTGENRAIVSEVSGTTRDSLDTTIKYEGRDIQLIDTAGIRRRGRIEQGIERYSVLRSVRAIARCHVAALVIDASESATGQDTHIANFVLDAFKGIVIVVNKWDLSRDLGIARTKMEALVRNKFKFASYAPICFTSGLNGTGIDELLNTSLRVQTEWSKGVPRPDVRRTILTAVAEHPPASQGRRELKIYSAMQDSTMPPSFTFFVNHSDMIHFSYRRYLENRLRDEYTFEGSPLRMRFRGWKG</sequence>
<feature type="domain" description="EngA-type G" evidence="8">
    <location>
        <begin position="11"/>
        <end position="175"/>
    </location>
</feature>
<evidence type="ECO:0000259" key="8">
    <source>
        <dbReference type="PROSITE" id="PS51712"/>
    </source>
</evidence>
<dbReference type="Pfam" id="PF14714">
    <property type="entry name" value="KH_dom-like"/>
    <property type="match status" value="1"/>
</dbReference>
<dbReference type="NCBIfam" id="TIGR03594">
    <property type="entry name" value="GTPase_EngA"/>
    <property type="match status" value="1"/>
</dbReference>
<evidence type="ECO:0000256" key="7">
    <source>
        <dbReference type="ARBA" id="ARBA00032345"/>
    </source>
</evidence>
<dbReference type="Gene3D" id="3.30.300.20">
    <property type="match status" value="1"/>
</dbReference>
<reference evidence="9" key="1">
    <citation type="submission" date="2018-05" db="EMBL/GenBank/DDBJ databases">
        <authorList>
            <person name="Lanie J.A."/>
            <person name="Ng W.-L."/>
            <person name="Kazmierczak K.M."/>
            <person name="Andrzejewski T.M."/>
            <person name="Davidsen T.M."/>
            <person name="Wayne K.J."/>
            <person name="Tettelin H."/>
            <person name="Glass J.I."/>
            <person name="Rusch D."/>
            <person name="Podicherti R."/>
            <person name="Tsui H.-C.T."/>
            <person name="Winkler M.E."/>
        </authorList>
    </citation>
    <scope>NUCLEOTIDE SEQUENCE</scope>
</reference>
<keyword evidence="3" id="KW-0690">Ribosome biogenesis</keyword>
<dbReference type="InterPro" id="IPR031166">
    <property type="entry name" value="G_ENGA"/>
</dbReference>
<proteinExistence type="inferred from homology"/>
<dbReference type="PANTHER" id="PTHR43834:SF6">
    <property type="entry name" value="GTPASE DER"/>
    <property type="match status" value="1"/>
</dbReference>
<feature type="domain" description="EngA-type G" evidence="8">
    <location>
        <begin position="184"/>
        <end position="359"/>
    </location>
</feature>
<dbReference type="FunFam" id="3.40.50.300:FF:000040">
    <property type="entry name" value="GTPase Der"/>
    <property type="match status" value="1"/>
</dbReference>
<dbReference type="GO" id="GO:0005525">
    <property type="term" value="F:GTP binding"/>
    <property type="evidence" value="ECO:0007669"/>
    <property type="project" value="UniProtKB-KW"/>
</dbReference>
<dbReference type="PROSITE" id="PS51712">
    <property type="entry name" value="G_ENGA"/>
    <property type="match status" value="2"/>
</dbReference>
<dbReference type="AlphaFoldDB" id="A0A382E5Q9"/>
<dbReference type="InterPro" id="IPR005225">
    <property type="entry name" value="Small_GTP-bd"/>
</dbReference>
<evidence type="ECO:0000256" key="4">
    <source>
        <dbReference type="ARBA" id="ARBA00022737"/>
    </source>
</evidence>
<evidence type="ECO:0000313" key="9">
    <source>
        <dbReference type="EMBL" id="SVB46038.1"/>
    </source>
</evidence>
<name>A0A382E5Q9_9ZZZZ</name>
<dbReference type="SUPFAM" id="SSF52540">
    <property type="entry name" value="P-loop containing nucleoside triphosphate hydrolases"/>
    <property type="match status" value="2"/>
</dbReference>